<dbReference type="Pfam" id="PF00379">
    <property type="entry name" value="Chitin_bind_4"/>
    <property type="match status" value="2"/>
</dbReference>
<accession>A0A8S4FL15</accession>
<feature type="compositionally biased region" description="Polar residues" evidence="4">
    <location>
        <begin position="136"/>
        <end position="154"/>
    </location>
</feature>
<name>A0A8S4FL15_PLUXY</name>
<reference evidence="6" key="1">
    <citation type="submission" date="2020-11" db="EMBL/GenBank/DDBJ databases">
        <authorList>
            <person name="Whiteford S."/>
        </authorList>
    </citation>
    <scope>NUCLEOTIDE SEQUENCE</scope>
</reference>
<feature type="compositionally biased region" description="Basic and acidic residues" evidence="4">
    <location>
        <begin position="293"/>
        <end position="302"/>
    </location>
</feature>
<keyword evidence="1 3" id="KW-0193">Cuticle</keyword>
<dbReference type="PANTHER" id="PTHR10380">
    <property type="entry name" value="CUTICLE PROTEIN"/>
    <property type="match status" value="1"/>
</dbReference>
<proteinExistence type="predicted"/>
<dbReference type="PANTHER" id="PTHR10380:SF234">
    <property type="entry name" value="CUTICULAR PROTEIN 97EA, ISOFORM A"/>
    <property type="match status" value="1"/>
</dbReference>
<dbReference type="EMBL" id="CAJHNJ030000037">
    <property type="protein sequence ID" value="CAG9129046.1"/>
    <property type="molecule type" value="Genomic_DNA"/>
</dbReference>
<dbReference type="PROSITE" id="PS00233">
    <property type="entry name" value="CHIT_BIND_RR_1"/>
    <property type="match status" value="1"/>
</dbReference>
<evidence type="ECO:0000256" key="1">
    <source>
        <dbReference type="ARBA" id="ARBA00022460"/>
    </source>
</evidence>
<feature type="signal peptide" evidence="5">
    <location>
        <begin position="1"/>
        <end position="18"/>
    </location>
</feature>
<feature type="compositionally biased region" description="Basic and acidic residues" evidence="4">
    <location>
        <begin position="121"/>
        <end position="135"/>
    </location>
</feature>
<dbReference type="InterPro" id="IPR031311">
    <property type="entry name" value="CHIT_BIND_RR_consensus"/>
</dbReference>
<dbReference type="InterPro" id="IPR000618">
    <property type="entry name" value="Insect_cuticle"/>
</dbReference>
<gene>
    <name evidence="6" type="ORF">PLXY2_LOCUS9397</name>
</gene>
<dbReference type="GO" id="GO:0062129">
    <property type="term" value="C:chitin-based extracellular matrix"/>
    <property type="evidence" value="ECO:0007669"/>
    <property type="project" value="TreeGrafter"/>
</dbReference>
<evidence type="ECO:0000313" key="7">
    <source>
        <dbReference type="Proteomes" id="UP000653454"/>
    </source>
</evidence>
<evidence type="ECO:0000256" key="4">
    <source>
        <dbReference type="SAM" id="MobiDB-lite"/>
    </source>
</evidence>
<keyword evidence="7" id="KW-1185">Reference proteome</keyword>
<organism evidence="6 7">
    <name type="scientific">Plutella xylostella</name>
    <name type="common">Diamondback moth</name>
    <name type="synonym">Plutella maculipennis</name>
    <dbReference type="NCBI Taxonomy" id="51655"/>
    <lineage>
        <taxon>Eukaryota</taxon>
        <taxon>Metazoa</taxon>
        <taxon>Ecdysozoa</taxon>
        <taxon>Arthropoda</taxon>
        <taxon>Hexapoda</taxon>
        <taxon>Insecta</taxon>
        <taxon>Pterygota</taxon>
        <taxon>Neoptera</taxon>
        <taxon>Endopterygota</taxon>
        <taxon>Lepidoptera</taxon>
        <taxon>Glossata</taxon>
        <taxon>Ditrysia</taxon>
        <taxon>Yponomeutoidea</taxon>
        <taxon>Plutellidae</taxon>
        <taxon>Plutella</taxon>
    </lineage>
</organism>
<dbReference type="InterPro" id="IPR050468">
    <property type="entry name" value="Cuticle_Struct_Prot"/>
</dbReference>
<comment type="caution">
    <text evidence="6">The sequence shown here is derived from an EMBL/GenBank/DDBJ whole genome shotgun (WGS) entry which is preliminary data.</text>
</comment>
<evidence type="ECO:0000256" key="2">
    <source>
        <dbReference type="ARBA" id="ARBA00022729"/>
    </source>
</evidence>
<dbReference type="GO" id="GO:0008010">
    <property type="term" value="F:structural constituent of chitin-based larval cuticle"/>
    <property type="evidence" value="ECO:0007669"/>
    <property type="project" value="TreeGrafter"/>
</dbReference>
<feature type="region of interest" description="Disordered" evidence="4">
    <location>
        <begin position="84"/>
        <end position="203"/>
    </location>
</feature>
<evidence type="ECO:0000256" key="3">
    <source>
        <dbReference type="PROSITE-ProRule" id="PRU00497"/>
    </source>
</evidence>
<feature type="region of interest" description="Disordered" evidence="4">
    <location>
        <begin position="474"/>
        <end position="497"/>
    </location>
</feature>
<feature type="compositionally biased region" description="Low complexity" evidence="4">
    <location>
        <begin position="626"/>
        <end position="679"/>
    </location>
</feature>
<dbReference type="Proteomes" id="UP000653454">
    <property type="component" value="Unassembled WGS sequence"/>
</dbReference>
<sequence>MIVLKITLLTACMAAASAQQYAPTTTPVPILKQINKQNDDGSYSFGYEAADGSFKIETKYPNGDVAGKYGYVDAEGKTREVSYGAGSKRGFEPQGTGIMVPPPTLNDPPTNALTDGQEDDGQYREDPSIYEDPKYNSRSQKSRPGQGFRSYQTEPQYQTQVQQPAQPRYQPQPQPQPQPNFQDSFFSQSPQQFPRPQSQVYHQQPQFSYQAYTPQQNYQPQQSFQPQPTYQPQPAYQPQQAYQPHDNLFHKRTFVTVKESEYPAASLGYEREDCDLTVEDGQKSRRTIPGHQGCRDNSESERPPPTVGIKATCARAAPPLHNMAAITRLTLLALACACATAQYEEERAPRYIASGPAKVAPTPVAILKQINRHNEDGSYTYGYEAGDGSFKIETKSPTGEVKGKYGYKDDTGKHTKLALVNSLLLPIIDYADVCYLDLTEALLTNNNHPFFSQVRVIEYGANKYGFQPAGEGITVAPPTLVDETKEEDERQRQREQPYIRWLANHFITVAPPTLVDETKEEDERQRQREQNQGQRSQYRAPAQQQQSIDYDYEEPAPTPAPRPAYRAPQPAYRAPQPAPQQPAYRAPAQTAPARPRPIVVPGAAPAPDQGPQQFFNPAPAAPAPRPAYRAPKQQEFSFDSFGDDFGQGFASQPAPQPQQQQQPRYTQAPSQFQPQSQPFSMLDQLLKEYALPAGGAAPLHDITFGSY</sequence>
<keyword evidence="2 5" id="KW-0732">Signal</keyword>
<feature type="compositionally biased region" description="Basic and acidic residues" evidence="4">
    <location>
        <begin position="487"/>
        <end position="497"/>
    </location>
</feature>
<feature type="region of interest" description="Disordered" evidence="4">
    <location>
        <begin position="284"/>
        <end position="305"/>
    </location>
</feature>
<feature type="chain" id="PRO_5035725330" evidence="5">
    <location>
        <begin position="19"/>
        <end position="707"/>
    </location>
</feature>
<feature type="compositionally biased region" description="Low complexity" evidence="4">
    <location>
        <begin position="179"/>
        <end position="199"/>
    </location>
</feature>
<evidence type="ECO:0000313" key="6">
    <source>
        <dbReference type="EMBL" id="CAG9129046.1"/>
    </source>
</evidence>
<dbReference type="PROSITE" id="PS51155">
    <property type="entry name" value="CHIT_BIND_RR_2"/>
    <property type="match status" value="1"/>
</dbReference>
<evidence type="ECO:0000256" key="5">
    <source>
        <dbReference type="SAM" id="SignalP"/>
    </source>
</evidence>
<protein>
    <submittedName>
        <fullName evidence="6">(diamondback moth) hypothetical protein</fullName>
    </submittedName>
</protein>
<feature type="region of interest" description="Disordered" evidence="4">
    <location>
        <begin position="512"/>
        <end position="679"/>
    </location>
</feature>
<feature type="compositionally biased region" description="Low complexity" evidence="4">
    <location>
        <begin position="155"/>
        <end position="169"/>
    </location>
</feature>
<feature type="compositionally biased region" description="Low complexity" evidence="4">
    <location>
        <begin position="563"/>
        <end position="613"/>
    </location>
</feature>
<feature type="region of interest" description="Disordered" evidence="4">
    <location>
        <begin position="216"/>
        <end position="238"/>
    </location>
</feature>
<dbReference type="AlphaFoldDB" id="A0A8S4FL15"/>